<proteinExistence type="predicted"/>
<dbReference type="InterPro" id="IPR019039">
    <property type="entry name" value="T4-Rnl1-like_N"/>
</dbReference>
<dbReference type="EMBL" id="BAABAQ010000020">
    <property type="protein sequence ID" value="GAA4209328.1"/>
    <property type="molecule type" value="Genomic_DNA"/>
</dbReference>
<dbReference type="Proteomes" id="UP001501251">
    <property type="component" value="Unassembled WGS sequence"/>
</dbReference>
<accession>A0ABP8BKU5</accession>
<dbReference type="Pfam" id="PF09511">
    <property type="entry name" value="RNA_lig_T4_1"/>
    <property type="match status" value="1"/>
</dbReference>
<gene>
    <name evidence="2" type="ORF">GCM10022252_75660</name>
</gene>
<keyword evidence="3" id="KW-1185">Reference proteome</keyword>
<protein>
    <recommendedName>
        <fullName evidence="1">T4 RNA ligase 1-like N-terminal domain-containing protein</fullName>
    </recommendedName>
</protein>
<comment type="caution">
    <text evidence="2">The sequence shown here is derived from an EMBL/GenBank/DDBJ whole genome shotgun (WGS) entry which is preliminary data.</text>
</comment>
<evidence type="ECO:0000259" key="1">
    <source>
        <dbReference type="Pfam" id="PF09511"/>
    </source>
</evidence>
<feature type="domain" description="T4 RNA ligase 1-like N-terminal" evidence="1">
    <location>
        <begin position="58"/>
        <end position="186"/>
    </location>
</feature>
<sequence>MSTLTAPHLSDLLDVDDLINAVHDGYVREQVHPDLPLSIFNYTQLTQYGWHWTPVTRQCRGLIIDQDGNIVARPFPKFFNYSELIADGKKLPLEARAVVTDKLDGSLGILYPTGDGQYAVATRGSFTSAQAVHATKVWRERYADRVTVKPGFTYLFEIIYPQGRVVCDYGDLDDLVFLGAVEIATGCMETPFWFDWPGRTAGRFEYATLGEALAAPPRPGAEGFVVHLPDLDLRLKLKQADYKALHAVLTRTSARTLWEYLAVNACKGLISRPKDWEAVLHLDPARAARALALGPDWLPRILDNVPDEFHAWVRNIIDGLNANVAALTDEVTAYADLATYVYGDDRKAMAAEVLAHPHYGAVFAVAEDKPMTAYAWLRFYPAHDKPWMTISEDVA</sequence>
<evidence type="ECO:0000313" key="3">
    <source>
        <dbReference type="Proteomes" id="UP001501251"/>
    </source>
</evidence>
<name>A0ABP8BKU5_9ACTN</name>
<reference evidence="3" key="1">
    <citation type="journal article" date="2019" name="Int. J. Syst. Evol. Microbiol.">
        <title>The Global Catalogue of Microorganisms (GCM) 10K type strain sequencing project: providing services to taxonomists for standard genome sequencing and annotation.</title>
        <authorList>
            <consortium name="The Broad Institute Genomics Platform"/>
            <consortium name="The Broad Institute Genome Sequencing Center for Infectious Disease"/>
            <person name="Wu L."/>
            <person name="Ma J."/>
        </authorList>
    </citation>
    <scope>NUCLEOTIDE SEQUENCE [LARGE SCALE GENOMIC DNA]</scope>
    <source>
        <strain evidence="3">JCM 17388</strain>
    </source>
</reference>
<dbReference type="RefSeq" id="WP_344923143.1">
    <property type="nucleotide sequence ID" value="NZ_BAABAQ010000020.1"/>
</dbReference>
<organism evidence="2 3">
    <name type="scientific">Streptosporangium oxazolinicum</name>
    <dbReference type="NCBI Taxonomy" id="909287"/>
    <lineage>
        <taxon>Bacteria</taxon>
        <taxon>Bacillati</taxon>
        <taxon>Actinomycetota</taxon>
        <taxon>Actinomycetes</taxon>
        <taxon>Streptosporangiales</taxon>
        <taxon>Streptosporangiaceae</taxon>
        <taxon>Streptosporangium</taxon>
    </lineage>
</organism>
<evidence type="ECO:0000313" key="2">
    <source>
        <dbReference type="EMBL" id="GAA4209328.1"/>
    </source>
</evidence>